<evidence type="ECO:0000256" key="2">
    <source>
        <dbReference type="SAM" id="SignalP"/>
    </source>
</evidence>
<dbReference type="Proteomes" id="UP001597399">
    <property type="component" value="Unassembled WGS sequence"/>
</dbReference>
<name>A0ABW5S494_9BACL</name>
<proteinExistence type="predicted"/>
<evidence type="ECO:0000313" key="4">
    <source>
        <dbReference type="Proteomes" id="UP001597399"/>
    </source>
</evidence>
<sequence length="256" mass="27073">MKKILLILAMIVALALSGCANQENQAYDQAMKKGQAALVSKDYDAAASYFKKALSHKKKDKKATTLLTQTNNFLAAKSMMDHPDQAIKALNPVILQKNGSGVLRKDARELRDKVMAAKKQNAEGTSSNQTSQTSSTTSSESSSTAVASSAEDSSSSSSTSAATSGSSSSAGAASDTVTQKQAEAAVIKAAGYTPDEVYVDTTDNGTYYSMELRENHSNDSAADPETAPSAGFFRYYKASGKVAQLDLLSNTYKEIK</sequence>
<feature type="compositionally biased region" description="Low complexity" evidence="1">
    <location>
        <begin position="125"/>
        <end position="175"/>
    </location>
</feature>
<feature type="signal peptide" evidence="2">
    <location>
        <begin position="1"/>
        <end position="20"/>
    </location>
</feature>
<feature type="region of interest" description="Disordered" evidence="1">
    <location>
        <begin position="116"/>
        <end position="175"/>
    </location>
</feature>
<feature type="chain" id="PRO_5045065085" description="Lipoprotein" evidence="2">
    <location>
        <begin position="21"/>
        <end position="256"/>
    </location>
</feature>
<gene>
    <name evidence="3" type="ORF">ACFSUE_13425</name>
</gene>
<dbReference type="InterPro" id="IPR011990">
    <property type="entry name" value="TPR-like_helical_dom_sf"/>
</dbReference>
<evidence type="ECO:0008006" key="5">
    <source>
        <dbReference type="Google" id="ProtNLM"/>
    </source>
</evidence>
<evidence type="ECO:0000313" key="3">
    <source>
        <dbReference type="EMBL" id="MFD2694616.1"/>
    </source>
</evidence>
<keyword evidence="2" id="KW-0732">Signal</keyword>
<dbReference type="RefSeq" id="WP_253063465.1">
    <property type="nucleotide sequence ID" value="NZ_JAMXWM010000021.1"/>
</dbReference>
<dbReference type="EMBL" id="JBHUMQ010000028">
    <property type="protein sequence ID" value="MFD2694616.1"/>
    <property type="molecule type" value="Genomic_DNA"/>
</dbReference>
<protein>
    <recommendedName>
        <fullName evidence="5">Lipoprotein</fullName>
    </recommendedName>
</protein>
<dbReference type="PROSITE" id="PS51257">
    <property type="entry name" value="PROKAR_LIPOPROTEIN"/>
    <property type="match status" value="1"/>
</dbReference>
<comment type="caution">
    <text evidence="3">The sequence shown here is derived from an EMBL/GenBank/DDBJ whole genome shotgun (WGS) entry which is preliminary data.</text>
</comment>
<keyword evidence="4" id="KW-1185">Reference proteome</keyword>
<evidence type="ECO:0000256" key="1">
    <source>
        <dbReference type="SAM" id="MobiDB-lite"/>
    </source>
</evidence>
<dbReference type="Gene3D" id="1.25.40.10">
    <property type="entry name" value="Tetratricopeptide repeat domain"/>
    <property type="match status" value="1"/>
</dbReference>
<organism evidence="3 4">
    <name type="scientific">Sporolactobacillus shoreicorticis</name>
    <dbReference type="NCBI Taxonomy" id="1923877"/>
    <lineage>
        <taxon>Bacteria</taxon>
        <taxon>Bacillati</taxon>
        <taxon>Bacillota</taxon>
        <taxon>Bacilli</taxon>
        <taxon>Bacillales</taxon>
        <taxon>Sporolactobacillaceae</taxon>
        <taxon>Sporolactobacillus</taxon>
    </lineage>
</organism>
<accession>A0ABW5S494</accession>
<reference evidence="4" key="1">
    <citation type="journal article" date="2019" name="Int. J. Syst. Evol. Microbiol.">
        <title>The Global Catalogue of Microorganisms (GCM) 10K type strain sequencing project: providing services to taxonomists for standard genome sequencing and annotation.</title>
        <authorList>
            <consortium name="The Broad Institute Genomics Platform"/>
            <consortium name="The Broad Institute Genome Sequencing Center for Infectious Disease"/>
            <person name="Wu L."/>
            <person name="Ma J."/>
        </authorList>
    </citation>
    <scope>NUCLEOTIDE SEQUENCE [LARGE SCALE GENOMIC DNA]</scope>
    <source>
        <strain evidence="4">TISTR 2466</strain>
    </source>
</reference>